<keyword evidence="3 5" id="KW-0378">Hydrolase</keyword>
<evidence type="ECO:0000256" key="6">
    <source>
        <dbReference type="RuleBase" id="RU003355"/>
    </source>
</evidence>
<comment type="similarity">
    <text evidence="1 5 6">Belongs to the peptidase S8 family.</text>
</comment>
<dbReference type="InterPro" id="IPR022398">
    <property type="entry name" value="Peptidase_S8_His-AS"/>
</dbReference>
<evidence type="ECO:0000259" key="7">
    <source>
        <dbReference type="Pfam" id="PF00082"/>
    </source>
</evidence>
<sequence>MKRKNFFRKLYLLLIVIFITITIPTSTNVQAIENNSEANTNLIILFNNNIDNNVEKFIRKSGGKIVNNFPDIGGLEVKCNPKLIPNIKAFNEVKSVAPNHPINIPKEKTIDFKDYIKKNKTLNKIYNNNEDVDLYNTYQWDIKRVTNNGESFKLNSGNHNVVIGVIDSGIKKDHPDLKKNFMGGENFVSKGFNDDETETGNSNDIEDRFGHGTYVAGNIAANGKVKGVAPNIGFKSYRVFDSKKTTNASIVSSAIIKATNDGVDIINLSMAGYDLKGKSYWTDPDTGVKYDLGDDMAEYELYKRAIKYAIDHNVIVVTAAGNDGLDCGDPKKLTKLLNDINSKYGFKYEGLTYVVPATIDGVINVSATGTTDEISSYSNYGKGYIDITAPGGEYPDLCVNTGISDSGYVFGEGTSIAAPKVSAIAGLILCENPNLKPKEIEKRIYKTCDKLYDNKFNEYYGAGLANAYTALIEEKEGKTSVKNYK</sequence>
<evidence type="ECO:0000313" key="8">
    <source>
        <dbReference type="EMBL" id="APH14362.1"/>
    </source>
</evidence>
<dbReference type="InterPro" id="IPR023828">
    <property type="entry name" value="Peptidase_S8_Ser-AS"/>
</dbReference>
<dbReference type="PANTHER" id="PTHR43806">
    <property type="entry name" value="PEPTIDASE S8"/>
    <property type="match status" value="1"/>
</dbReference>
<dbReference type="PRINTS" id="PR00723">
    <property type="entry name" value="SUBTILISIN"/>
</dbReference>
<dbReference type="InterPro" id="IPR015500">
    <property type="entry name" value="Peptidase_S8_subtilisin-rel"/>
</dbReference>
<evidence type="ECO:0000256" key="4">
    <source>
        <dbReference type="ARBA" id="ARBA00022825"/>
    </source>
</evidence>
<dbReference type="AlphaFoldDB" id="A0A1L3NE16"/>
<feature type="active site" description="Charge relay system" evidence="5">
    <location>
        <position position="167"/>
    </location>
</feature>
<dbReference type="InterPro" id="IPR050131">
    <property type="entry name" value="Peptidase_S8_subtilisin-like"/>
</dbReference>
<dbReference type="EMBL" id="CP013243">
    <property type="protein sequence ID" value="APH14362.1"/>
    <property type="molecule type" value="Genomic_DNA"/>
</dbReference>
<dbReference type="PROSITE" id="PS00136">
    <property type="entry name" value="SUBTILASE_ASP"/>
    <property type="match status" value="1"/>
</dbReference>
<proteinExistence type="inferred from homology"/>
<evidence type="ECO:0000256" key="2">
    <source>
        <dbReference type="ARBA" id="ARBA00022670"/>
    </source>
</evidence>
<protein>
    <submittedName>
        <fullName evidence="8">Subtilase family protein</fullName>
    </submittedName>
</protein>
<dbReference type="PROSITE" id="PS00137">
    <property type="entry name" value="SUBTILASE_HIS"/>
    <property type="match status" value="1"/>
</dbReference>
<evidence type="ECO:0000256" key="3">
    <source>
        <dbReference type="ARBA" id="ARBA00022801"/>
    </source>
</evidence>
<dbReference type="PANTHER" id="PTHR43806:SF11">
    <property type="entry name" value="CEREVISIN-RELATED"/>
    <property type="match status" value="1"/>
</dbReference>
<dbReference type="GO" id="GO:0004252">
    <property type="term" value="F:serine-type endopeptidase activity"/>
    <property type="evidence" value="ECO:0007669"/>
    <property type="project" value="UniProtKB-UniRule"/>
</dbReference>
<dbReference type="Proteomes" id="UP000182204">
    <property type="component" value="Chromosome"/>
</dbReference>
<evidence type="ECO:0000313" key="9">
    <source>
        <dbReference type="Proteomes" id="UP000182204"/>
    </source>
</evidence>
<evidence type="ECO:0000256" key="5">
    <source>
        <dbReference type="PROSITE-ProRule" id="PRU01240"/>
    </source>
</evidence>
<dbReference type="GO" id="GO:0006508">
    <property type="term" value="P:proteolysis"/>
    <property type="evidence" value="ECO:0007669"/>
    <property type="project" value="UniProtKB-KW"/>
</dbReference>
<gene>
    <name evidence="8" type="ORF">NPD5_1350</name>
</gene>
<name>A0A1L3NE16_CLOSG</name>
<evidence type="ECO:0000256" key="1">
    <source>
        <dbReference type="ARBA" id="ARBA00011073"/>
    </source>
</evidence>
<dbReference type="InterPro" id="IPR036852">
    <property type="entry name" value="Peptidase_S8/S53_dom_sf"/>
</dbReference>
<dbReference type="PROSITE" id="PS51892">
    <property type="entry name" value="SUBTILASE"/>
    <property type="match status" value="1"/>
</dbReference>
<dbReference type="CDD" id="cd07482">
    <property type="entry name" value="Peptidases_S8_Lantibiotic_specific_protease"/>
    <property type="match status" value="1"/>
</dbReference>
<keyword evidence="4 5" id="KW-0720">Serine protease</keyword>
<dbReference type="InterPro" id="IPR000209">
    <property type="entry name" value="Peptidase_S8/S53_dom"/>
</dbReference>
<keyword evidence="2 5" id="KW-0645">Protease</keyword>
<accession>A0A1L3NE16</accession>
<feature type="active site" description="Charge relay system" evidence="5">
    <location>
        <position position="415"/>
    </location>
</feature>
<feature type="domain" description="Peptidase S8/S53" evidence="7">
    <location>
        <begin position="159"/>
        <end position="463"/>
    </location>
</feature>
<dbReference type="PROSITE" id="PS00138">
    <property type="entry name" value="SUBTILASE_SER"/>
    <property type="match status" value="1"/>
</dbReference>
<dbReference type="InterPro" id="IPR023827">
    <property type="entry name" value="Peptidase_S8_Asp-AS"/>
</dbReference>
<reference evidence="8 9" key="1">
    <citation type="submission" date="2015-11" db="EMBL/GenBank/DDBJ databases">
        <authorList>
            <person name="Hill K.K."/>
            <person name="Shirey T.B."/>
            <person name="Raphael B."/>
            <person name="Daligault H.E."/>
            <person name="Davenport K.W."/>
            <person name="Bruce D.C."/>
            <person name="Foley B.T."/>
            <person name="Johnson S.L."/>
        </authorList>
    </citation>
    <scope>NUCLEOTIDE SEQUENCE [LARGE SCALE GENOMIC DNA]</scope>
    <source>
        <strain evidence="8 9">CDC_1632</strain>
    </source>
</reference>
<organism evidence="8 9">
    <name type="scientific">Clostridium sporogenes</name>
    <dbReference type="NCBI Taxonomy" id="1509"/>
    <lineage>
        <taxon>Bacteria</taxon>
        <taxon>Bacillati</taxon>
        <taxon>Bacillota</taxon>
        <taxon>Clostridia</taxon>
        <taxon>Eubacteriales</taxon>
        <taxon>Clostridiaceae</taxon>
        <taxon>Clostridium</taxon>
    </lineage>
</organism>
<feature type="active site" description="Charge relay system" evidence="5">
    <location>
        <position position="211"/>
    </location>
</feature>
<dbReference type="Gene3D" id="3.40.50.200">
    <property type="entry name" value="Peptidase S8/S53 domain"/>
    <property type="match status" value="1"/>
</dbReference>
<dbReference type="SUPFAM" id="SSF52743">
    <property type="entry name" value="Subtilisin-like"/>
    <property type="match status" value="1"/>
</dbReference>
<dbReference type="InterPro" id="IPR008357">
    <property type="entry name" value="Lanit_process"/>
</dbReference>
<dbReference type="RefSeq" id="WP_072585155.1">
    <property type="nucleotide sequence ID" value="NZ_CP013243.1"/>
</dbReference>
<dbReference type="Pfam" id="PF00082">
    <property type="entry name" value="Peptidase_S8"/>
    <property type="match status" value="1"/>
</dbReference>